<keyword evidence="1" id="KW-0732">Signal</keyword>
<name>A0A917EP85_9MICC</name>
<organism evidence="2 3">
    <name type="scientific">Nesterenkonia cremea</name>
    <dbReference type="NCBI Taxonomy" id="1882340"/>
    <lineage>
        <taxon>Bacteria</taxon>
        <taxon>Bacillati</taxon>
        <taxon>Actinomycetota</taxon>
        <taxon>Actinomycetes</taxon>
        <taxon>Micrococcales</taxon>
        <taxon>Micrococcaceae</taxon>
        <taxon>Nesterenkonia</taxon>
    </lineage>
</organism>
<dbReference type="AlphaFoldDB" id="A0A917EP85"/>
<evidence type="ECO:0000313" key="3">
    <source>
        <dbReference type="Proteomes" id="UP000633136"/>
    </source>
</evidence>
<dbReference type="Pfam" id="PF12028">
    <property type="entry name" value="DUF3515"/>
    <property type="match status" value="1"/>
</dbReference>
<dbReference type="EMBL" id="BMIS01000002">
    <property type="protein sequence ID" value="GGE62164.1"/>
    <property type="molecule type" value="Genomic_DNA"/>
</dbReference>
<evidence type="ECO:0000313" key="2">
    <source>
        <dbReference type="EMBL" id="GGE62164.1"/>
    </source>
</evidence>
<protein>
    <recommendedName>
        <fullName evidence="4">DUF3515 domain-containing protein</fullName>
    </recommendedName>
</protein>
<sequence length="173" mass="18288">MKKPLKDTPARRRALSAVIIGSALLSTTACASTAAVDPAPNAADPECAEVMLALPESIGDHDLRQTDSQSTAVWGDPAAAVVRCGVQPPGPSTEHCVSADGVDWLSVEEGENWRLTSYGREPTVEVVLDVERVASSTAMVSVGPAVENIEQDRTCTAVEQEIEETEDEVDVSE</sequence>
<evidence type="ECO:0008006" key="4">
    <source>
        <dbReference type="Google" id="ProtNLM"/>
    </source>
</evidence>
<feature type="signal peptide" evidence="1">
    <location>
        <begin position="1"/>
        <end position="31"/>
    </location>
</feature>
<dbReference type="PROSITE" id="PS51257">
    <property type="entry name" value="PROKAR_LIPOPROTEIN"/>
    <property type="match status" value="1"/>
</dbReference>
<reference evidence="2" key="2">
    <citation type="submission" date="2020-09" db="EMBL/GenBank/DDBJ databases">
        <authorList>
            <person name="Sun Q."/>
            <person name="Zhou Y."/>
        </authorList>
    </citation>
    <scope>NUCLEOTIDE SEQUENCE</scope>
    <source>
        <strain evidence="2">CGMCC 1.15388</strain>
    </source>
</reference>
<dbReference type="InterPro" id="IPR021903">
    <property type="entry name" value="DUF3515"/>
</dbReference>
<accession>A0A917EP85</accession>
<proteinExistence type="predicted"/>
<dbReference type="RefSeq" id="WP_188682693.1">
    <property type="nucleotide sequence ID" value="NZ_BMIS01000002.1"/>
</dbReference>
<evidence type="ECO:0000256" key="1">
    <source>
        <dbReference type="SAM" id="SignalP"/>
    </source>
</evidence>
<gene>
    <name evidence="2" type="ORF">GCM10011401_06480</name>
</gene>
<feature type="chain" id="PRO_5037664520" description="DUF3515 domain-containing protein" evidence="1">
    <location>
        <begin position="32"/>
        <end position="173"/>
    </location>
</feature>
<keyword evidence="3" id="KW-1185">Reference proteome</keyword>
<comment type="caution">
    <text evidence="2">The sequence shown here is derived from an EMBL/GenBank/DDBJ whole genome shotgun (WGS) entry which is preliminary data.</text>
</comment>
<dbReference type="Proteomes" id="UP000633136">
    <property type="component" value="Unassembled WGS sequence"/>
</dbReference>
<reference evidence="2" key="1">
    <citation type="journal article" date="2014" name="Int. J. Syst. Evol. Microbiol.">
        <title>Complete genome sequence of Corynebacterium casei LMG S-19264T (=DSM 44701T), isolated from a smear-ripened cheese.</title>
        <authorList>
            <consortium name="US DOE Joint Genome Institute (JGI-PGF)"/>
            <person name="Walter F."/>
            <person name="Albersmeier A."/>
            <person name="Kalinowski J."/>
            <person name="Ruckert C."/>
        </authorList>
    </citation>
    <scope>NUCLEOTIDE SEQUENCE</scope>
    <source>
        <strain evidence="2">CGMCC 1.15388</strain>
    </source>
</reference>